<dbReference type="AlphaFoldDB" id="A0ABD8A6H4"/>
<name>A0ABD8A6H4_9EURY</name>
<dbReference type="EMBL" id="CP137641">
    <property type="protein sequence ID" value="WOX55144.1"/>
    <property type="molecule type" value="Genomic_DNA"/>
</dbReference>
<dbReference type="InterPro" id="IPR003439">
    <property type="entry name" value="ABC_transporter-like_ATP-bd"/>
</dbReference>
<dbReference type="Pfam" id="PF00005">
    <property type="entry name" value="ABC_tran"/>
    <property type="match status" value="1"/>
</dbReference>
<keyword evidence="3" id="KW-1185">Reference proteome</keyword>
<dbReference type="SUPFAM" id="SSF52540">
    <property type="entry name" value="P-loop containing nucleoside triphosphate hydrolases"/>
    <property type="match status" value="1"/>
</dbReference>
<proteinExistence type="predicted"/>
<evidence type="ECO:0000313" key="2">
    <source>
        <dbReference type="EMBL" id="WOX55144.1"/>
    </source>
</evidence>
<feature type="domain" description="ABC transporter" evidence="1">
    <location>
        <begin position="20"/>
        <end position="82"/>
    </location>
</feature>
<keyword evidence="2" id="KW-0067">ATP-binding</keyword>
<protein>
    <submittedName>
        <fullName evidence="2">ATP-binding cassette domain-containing protein</fullName>
    </submittedName>
</protein>
<dbReference type="PANTHER" id="PTHR24222">
    <property type="entry name" value="ABC TRANSPORTER B FAMILY"/>
    <property type="match status" value="1"/>
</dbReference>
<dbReference type="Proteomes" id="UP001626603">
    <property type="component" value="Chromosome"/>
</dbReference>
<dbReference type="GO" id="GO:0005524">
    <property type="term" value="F:ATP binding"/>
    <property type="evidence" value="ECO:0007669"/>
    <property type="project" value="UniProtKB-KW"/>
</dbReference>
<sequence length="142" mass="15609">MIIASDPRGREKRLRLNASNGDVISAAKKAKIHDFIIGLPNGYSAFVGEDGLELSGGERQKISLARAILKNSPIILLDEVTSPIDRESRKSIYNVLRELSSEKIIIIVTHDYSEIREGDWVVDLNKVTISTPAGSDPFCTTT</sequence>
<gene>
    <name evidence="2" type="ORF">R6Y95_06630</name>
</gene>
<organism evidence="2 3">
    <name type="scientific">Methanoculleus palmolei</name>
    <dbReference type="NCBI Taxonomy" id="72612"/>
    <lineage>
        <taxon>Archaea</taxon>
        <taxon>Methanobacteriati</taxon>
        <taxon>Methanobacteriota</taxon>
        <taxon>Stenosarchaea group</taxon>
        <taxon>Methanomicrobia</taxon>
        <taxon>Methanomicrobiales</taxon>
        <taxon>Methanomicrobiaceae</taxon>
        <taxon>Methanoculleus</taxon>
    </lineage>
</organism>
<accession>A0ABD8A6H4</accession>
<dbReference type="InterPro" id="IPR039421">
    <property type="entry name" value="Type_1_exporter"/>
</dbReference>
<reference evidence="2 3" key="1">
    <citation type="submission" date="2023-10" db="EMBL/GenBank/DDBJ databases">
        <title>The complete genome sequence of Methanoculleus palmolei DSM 4273.</title>
        <authorList>
            <person name="Lai S.-J."/>
            <person name="You Y.-T."/>
            <person name="Chen S.-C."/>
        </authorList>
    </citation>
    <scope>NUCLEOTIDE SEQUENCE [LARGE SCALE GENOMIC DNA]</scope>
    <source>
        <strain evidence="2 3">DSM 4273</strain>
    </source>
</reference>
<evidence type="ECO:0000313" key="3">
    <source>
        <dbReference type="Proteomes" id="UP001626603"/>
    </source>
</evidence>
<evidence type="ECO:0000259" key="1">
    <source>
        <dbReference type="Pfam" id="PF00005"/>
    </source>
</evidence>
<dbReference type="PANTHER" id="PTHR24222:SF76">
    <property type="entry name" value="MYCOBACTIN IMPORT ATP-BINDING_PERMEASE PROTEIN IRTB"/>
    <property type="match status" value="1"/>
</dbReference>
<dbReference type="Gene3D" id="3.40.50.300">
    <property type="entry name" value="P-loop containing nucleotide triphosphate hydrolases"/>
    <property type="match status" value="1"/>
</dbReference>
<dbReference type="InterPro" id="IPR027417">
    <property type="entry name" value="P-loop_NTPase"/>
</dbReference>
<keyword evidence="2" id="KW-0547">Nucleotide-binding</keyword>